<dbReference type="Gene3D" id="3.90.110.10">
    <property type="entry name" value="Lactate dehydrogenase/glycoside hydrolase, family 4, C-terminal"/>
    <property type="match status" value="1"/>
</dbReference>
<dbReference type="SUPFAM" id="SSF51735">
    <property type="entry name" value="NAD(P)-binding Rossmann-fold domains"/>
    <property type="match status" value="1"/>
</dbReference>
<feature type="domain" description="Lactate/malate dehydrogenase N-terminal" evidence="7">
    <location>
        <begin position="4"/>
        <end position="140"/>
    </location>
</feature>
<dbReference type="Gene3D" id="3.40.50.720">
    <property type="entry name" value="NAD(P)-binding Rossmann-like Domain"/>
    <property type="match status" value="1"/>
</dbReference>
<dbReference type="GO" id="GO:0004459">
    <property type="term" value="F:L-lactate dehydrogenase (NAD+) activity"/>
    <property type="evidence" value="ECO:0007669"/>
    <property type="project" value="InterPro"/>
</dbReference>
<dbReference type="InterPro" id="IPR015955">
    <property type="entry name" value="Lactate_DH/Glyco_Ohase_4_C"/>
</dbReference>
<dbReference type="PANTHER" id="PTHR43128">
    <property type="entry name" value="L-2-HYDROXYCARBOXYLATE DEHYDROGENASE (NAD(P)(+))"/>
    <property type="match status" value="1"/>
</dbReference>
<evidence type="ECO:0000313" key="9">
    <source>
        <dbReference type="EMBL" id="MCK8785482.1"/>
    </source>
</evidence>
<comment type="function">
    <text evidence="1">Catalyzes the reversible oxidation of malate to oxaloacetate.</text>
</comment>
<name>A0A9X1Y9C7_9PROT</name>
<dbReference type="Pfam" id="PF02866">
    <property type="entry name" value="Ldh_1_C"/>
    <property type="match status" value="1"/>
</dbReference>
<evidence type="ECO:0000256" key="4">
    <source>
        <dbReference type="PIRSR" id="PIRSR000102-1"/>
    </source>
</evidence>
<evidence type="ECO:0000256" key="3">
    <source>
        <dbReference type="ARBA" id="ARBA00023027"/>
    </source>
</evidence>
<dbReference type="InterPro" id="IPR018177">
    <property type="entry name" value="L-lactate_DH_AS"/>
</dbReference>
<gene>
    <name evidence="9" type="ORF">M0638_13915</name>
</gene>
<dbReference type="PRINTS" id="PR00086">
    <property type="entry name" value="LLDHDRGNASE"/>
</dbReference>
<evidence type="ECO:0000259" key="8">
    <source>
        <dbReference type="Pfam" id="PF02866"/>
    </source>
</evidence>
<feature type="binding site" evidence="5">
    <location>
        <position position="94"/>
    </location>
    <ligand>
        <name>NAD(+)</name>
        <dbReference type="ChEBI" id="CHEBI:57540"/>
    </ligand>
</feature>
<dbReference type="Proteomes" id="UP001139516">
    <property type="component" value="Unassembled WGS sequence"/>
</dbReference>
<proteinExistence type="inferred from homology"/>
<dbReference type="PANTHER" id="PTHR43128:SF16">
    <property type="entry name" value="L-LACTATE DEHYDROGENASE"/>
    <property type="match status" value="1"/>
</dbReference>
<accession>A0A9X1Y9C7</accession>
<dbReference type="Pfam" id="PF00056">
    <property type="entry name" value="Ldh_1_N"/>
    <property type="match status" value="1"/>
</dbReference>
<keyword evidence="3 5" id="KW-0520">NAD</keyword>
<dbReference type="RefSeq" id="WP_248667599.1">
    <property type="nucleotide sequence ID" value="NZ_JALPRX010000057.1"/>
</dbReference>
<feature type="binding site" evidence="5">
    <location>
        <position position="34"/>
    </location>
    <ligand>
        <name>NAD(+)</name>
        <dbReference type="ChEBI" id="CHEBI:57540"/>
    </ligand>
</feature>
<dbReference type="GO" id="GO:0006089">
    <property type="term" value="P:lactate metabolic process"/>
    <property type="evidence" value="ECO:0007669"/>
    <property type="project" value="TreeGrafter"/>
</dbReference>
<evidence type="ECO:0000256" key="2">
    <source>
        <dbReference type="ARBA" id="ARBA00023002"/>
    </source>
</evidence>
<dbReference type="SUPFAM" id="SSF56327">
    <property type="entry name" value="LDH C-terminal domain-like"/>
    <property type="match status" value="1"/>
</dbReference>
<dbReference type="AlphaFoldDB" id="A0A9X1Y9C7"/>
<comment type="similarity">
    <text evidence="6">Belongs to the LDH/MDH superfamily.</text>
</comment>
<dbReference type="EMBL" id="JALPRX010000057">
    <property type="protein sequence ID" value="MCK8785482.1"/>
    <property type="molecule type" value="Genomic_DNA"/>
</dbReference>
<evidence type="ECO:0000256" key="5">
    <source>
        <dbReference type="PIRSR" id="PIRSR000102-3"/>
    </source>
</evidence>
<feature type="active site" description="Proton acceptor" evidence="4">
    <location>
        <position position="174"/>
    </location>
</feature>
<dbReference type="PROSITE" id="PS00064">
    <property type="entry name" value="L_LDH"/>
    <property type="match status" value="1"/>
</dbReference>
<feature type="binding site" evidence="5">
    <location>
        <begin position="9"/>
        <end position="14"/>
    </location>
    <ligand>
        <name>NAD(+)</name>
        <dbReference type="ChEBI" id="CHEBI:57540"/>
    </ligand>
</feature>
<protein>
    <submittedName>
        <fullName evidence="9">L-lactate dehydrogenase</fullName>
    </submittedName>
</protein>
<keyword evidence="10" id="KW-1185">Reference proteome</keyword>
<evidence type="ECO:0000256" key="1">
    <source>
        <dbReference type="ARBA" id="ARBA00003966"/>
    </source>
</evidence>
<keyword evidence="2 6" id="KW-0560">Oxidoreductase</keyword>
<dbReference type="InterPro" id="IPR036291">
    <property type="entry name" value="NAD(P)-bd_dom_sf"/>
</dbReference>
<organism evidence="9 10">
    <name type="scientific">Roseomonas acroporae</name>
    <dbReference type="NCBI Taxonomy" id="2937791"/>
    <lineage>
        <taxon>Bacteria</taxon>
        <taxon>Pseudomonadati</taxon>
        <taxon>Pseudomonadota</taxon>
        <taxon>Alphaproteobacteria</taxon>
        <taxon>Acetobacterales</taxon>
        <taxon>Roseomonadaceae</taxon>
        <taxon>Roseomonas</taxon>
    </lineage>
</organism>
<feature type="domain" description="Lactate/malate dehydrogenase C-terminal" evidence="8">
    <location>
        <begin position="146"/>
        <end position="312"/>
    </location>
</feature>
<evidence type="ECO:0000313" key="10">
    <source>
        <dbReference type="Proteomes" id="UP001139516"/>
    </source>
</evidence>
<comment type="caution">
    <text evidence="9">The sequence shown here is derived from an EMBL/GenBank/DDBJ whole genome shotgun (WGS) entry which is preliminary data.</text>
</comment>
<dbReference type="InterPro" id="IPR022383">
    <property type="entry name" value="Lactate/malate_DH_C"/>
</dbReference>
<evidence type="ECO:0000256" key="6">
    <source>
        <dbReference type="RuleBase" id="RU003369"/>
    </source>
</evidence>
<evidence type="ECO:0000259" key="7">
    <source>
        <dbReference type="Pfam" id="PF00056"/>
    </source>
</evidence>
<dbReference type="InterPro" id="IPR001557">
    <property type="entry name" value="L-lactate/malate_DH"/>
</dbReference>
<reference evidence="9" key="1">
    <citation type="submission" date="2022-04" db="EMBL/GenBank/DDBJ databases">
        <title>Roseomonas acroporae sp. nov., isolated from coral Acropora digitifera.</title>
        <authorList>
            <person name="Sun H."/>
        </authorList>
    </citation>
    <scope>NUCLEOTIDE SEQUENCE</scope>
    <source>
        <strain evidence="9">NAR14</strain>
    </source>
</reference>
<dbReference type="PIRSF" id="PIRSF000102">
    <property type="entry name" value="Lac_mal_DH"/>
    <property type="match status" value="1"/>
</dbReference>
<dbReference type="InterPro" id="IPR001236">
    <property type="entry name" value="Lactate/malate_DH_N"/>
</dbReference>
<sequence length="315" mass="32934">MPGKIGIVGVGQVGAAAAYMLSRTPGIREVVLVDLDRARAEGEAADIAHAAAFGGVAEVRAGDYADLAGADAVVISAGASLKPGQTRLELLTRNVRITAAIIPEVRRAAPDAIQLFATNPVDVMPAIAVKRFGIDPRRAIATGCALDSVRFRDRLARHFDVAPTALHAYVLGEHGDSEVLHWSGAHAASMPLERFAVLTGRPLPPELRAGIAEEVRTSAYRIKQGKGVSNYGIGGCVARLAQAVAGDEHTIFSVATFMPELLGVRDTCVSLPHVLGRQGSSAPLLPPLDAGEEEALRRSAAILAEAIDRGLASLD</sequence>